<keyword evidence="1" id="KW-1133">Transmembrane helix</keyword>
<dbReference type="NCBIfam" id="TIGR00261">
    <property type="entry name" value="traB"/>
    <property type="match status" value="1"/>
</dbReference>
<dbReference type="CDD" id="cd14726">
    <property type="entry name" value="TraB_PrgY-like"/>
    <property type="match status" value="1"/>
</dbReference>
<sequence length="394" mass="43564">MSDTPLLEILSLKNGDTIYLLGTAHVSARSVEDVREVAQTYQVDAICVEIDADRLANMRQEKAWKESDLISILKKKQGFLLLVNLALASFQKKIGDEQGVAPGSDMKEAVLIAESMGITPALVDRKVSITLRRVWAMSSFWQKTKLFSSLILGVKEDKADENDIESLKNNDILSQMMEELGKEFPSVKSVLIDERDIYLAHHIYHTKGNRRLAVVGAGHMRGIIEHIHAMENGQTFNIAELEHIPARSTFSKFLPYVIPIAMLALILFVASNQESKADIFSVFKIWTIANIAPVLLLGTIALAHPLALLAGALLSPITSFIPVLNAGLVAATIQAMVRKPRASDFESMTNDFPHVKKHYKNRVLHTLFVFILINIGSLSGAWIATVLIASMNKS</sequence>
<dbReference type="InterPro" id="IPR005230">
    <property type="entry name" value="TraB_bac"/>
</dbReference>
<dbReference type="AlphaFoldDB" id="A0A968GFL5"/>
<keyword evidence="1" id="KW-0812">Transmembrane</keyword>
<evidence type="ECO:0000313" key="2">
    <source>
        <dbReference type="EMBL" id="NIZ69118.1"/>
    </source>
</evidence>
<gene>
    <name evidence="2" type="ORF">HCT48_02680</name>
</gene>
<feature type="transmembrane region" description="Helical" evidence="1">
    <location>
        <begin position="282"/>
        <end position="303"/>
    </location>
</feature>
<keyword evidence="3" id="KW-1185">Reference proteome</keyword>
<dbReference type="PANTHER" id="PTHR21530">
    <property type="entry name" value="PHEROMONE SHUTDOWN PROTEIN"/>
    <property type="match status" value="1"/>
</dbReference>
<evidence type="ECO:0000256" key="1">
    <source>
        <dbReference type="SAM" id="Phobius"/>
    </source>
</evidence>
<reference evidence="2" key="1">
    <citation type="submission" date="2020-03" db="EMBL/GenBank/DDBJ databases">
        <title>Spirochaetal bacteria isolated from arthropods constitute a novel genus Entomospira genus novum within the order Spirochaetales.</title>
        <authorList>
            <person name="Grana-Miraglia L."/>
            <person name="Sikutova S."/>
            <person name="Fingerle V."/>
            <person name="Sing A."/>
            <person name="Castillo-Ramirez S."/>
            <person name="Margos G."/>
            <person name="Rudolf I."/>
        </authorList>
    </citation>
    <scope>NUCLEOTIDE SEQUENCE</scope>
    <source>
        <strain evidence="2">BR149</strain>
    </source>
</reference>
<feature type="transmembrane region" description="Helical" evidence="1">
    <location>
        <begin position="366"/>
        <end position="389"/>
    </location>
</feature>
<proteinExistence type="predicted"/>
<evidence type="ECO:0000313" key="3">
    <source>
        <dbReference type="Proteomes" id="UP000778951"/>
    </source>
</evidence>
<dbReference type="InterPro" id="IPR002816">
    <property type="entry name" value="TraB/PrgY/GumN_fam"/>
</dbReference>
<protein>
    <submittedName>
        <fullName evidence="2">TraB/GumN family protein</fullName>
    </submittedName>
</protein>
<accession>A0A968GFL5</accession>
<comment type="caution">
    <text evidence="2">The sequence shown here is derived from an EMBL/GenBank/DDBJ whole genome shotgun (WGS) entry which is preliminary data.</text>
</comment>
<dbReference type="Pfam" id="PF01963">
    <property type="entry name" value="TraB_PrgY_gumN"/>
    <property type="match status" value="1"/>
</dbReference>
<dbReference type="InterPro" id="IPR046345">
    <property type="entry name" value="TraB_PrgY-like"/>
</dbReference>
<dbReference type="PANTHER" id="PTHR21530:SF7">
    <property type="entry name" value="TRAB DOMAIN-CONTAINING PROTEIN"/>
    <property type="match status" value="1"/>
</dbReference>
<name>A0A968GFL5_9SPIO</name>
<dbReference type="RefSeq" id="WP_167695219.1">
    <property type="nucleotide sequence ID" value="NZ_CP118181.1"/>
</dbReference>
<feature type="transmembrane region" description="Helical" evidence="1">
    <location>
        <begin position="309"/>
        <end position="333"/>
    </location>
</feature>
<organism evidence="2 3">
    <name type="scientific">Entomospira culicis</name>
    <dbReference type="NCBI Taxonomy" id="2719989"/>
    <lineage>
        <taxon>Bacteria</taxon>
        <taxon>Pseudomonadati</taxon>
        <taxon>Spirochaetota</taxon>
        <taxon>Spirochaetia</taxon>
        <taxon>Spirochaetales</taxon>
        <taxon>Spirochaetaceae</taxon>
        <taxon>Entomospira</taxon>
    </lineage>
</organism>
<keyword evidence="1" id="KW-0472">Membrane</keyword>
<feature type="transmembrane region" description="Helical" evidence="1">
    <location>
        <begin position="253"/>
        <end position="270"/>
    </location>
</feature>
<dbReference type="EMBL" id="JAATLM010000001">
    <property type="protein sequence ID" value="NIZ69118.1"/>
    <property type="molecule type" value="Genomic_DNA"/>
</dbReference>
<dbReference type="Proteomes" id="UP000778951">
    <property type="component" value="Unassembled WGS sequence"/>
</dbReference>